<reference evidence="1 2" key="1">
    <citation type="submission" date="2023-04" db="EMBL/GenBank/DDBJ databases">
        <title>Clostridium tannerae sp. nov., isolated from the fecal material of an alpaca.</title>
        <authorList>
            <person name="Miller S."/>
            <person name="Hendry M."/>
            <person name="King J."/>
            <person name="Sankaranarayanan K."/>
            <person name="Lawson P.A."/>
        </authorList>
    </citation>
    <scope>NUCLEOTIDE SEQUENCE [LARGE SCALE GENOMIC DNA]</scope>
    <source>
        <strain evidence="1 2">A1-XYC3</strain>
    </source>
</reference>
<dbReference type="Proteomes" id="UP001281656">
    <property type="component" value="Unassembled WGS sequence"/>
</dbReference>
<evidence type="ECO:0000313" key="1">
    <source>
        <dbReference type="EMBL" id="MDW8802375.1"/>
    </source>
</evidence>
<keyword evidence="2" id="KW-1185">Reference proteome</keyword>
<proteinExistence type="predicted"/>
<dbReference type="RefSeq" id="WP_318798723.1">
    <property type="nucleotide sequence ID" value="NZ_JARUJP010000019.1"/>
</dbReference>
<comment type="caution">
    <text evidence="1">The sequence shown here is derived from an EMBL/GenBank/DDBJ whole genome shotgun (WGS) entry which is preliminary data.</text>
</comment>
<gene>
    <name evidence="1" type="ORF">P8V03_14590</name>
</gene>
<name>A0ABU4JW45_9CLOT</name>
<dbReference type="EMBL" id="JARUJP010000019">
    <property type="protein sequence ID" value="MDW8802375.1"/>
    <property type="molecule type" value="Genomic_DNA"/>
</dbReference>
<accession>A0ABU4JW45</accession>
<organism evidence="1 2">
    <name type="scientific">Clostridium tanneri</name>
    <dbReference type="NCBI Taxonomy" id="3037988"/>
    <lineage>
        <taxon>Bacteria</taxon>
        <taxon>Bacillati</taxon>
        <taxon>Bacillota</taxon>
        <taxon>Clostridia</taxon>
        <taxon>Eubacteriales</taxon>
        <taxon>Clostridiaceae</taxon>
        <taxon>Clostridium</taxon>
    </lineage>
</organism>
<evidence type="ECO:0000313" key="2">
    <source>
        <dbReference type="Proteomes" id="UP001281656"/>
    </source>
</evidence>
<protein>
    <submittedName>
        <fullName evidence="1">Uncharacterized protein</fullName>
    </submittedName>
</protein>
<sequence length="78" mass="9315">MAELKDLENKMRALIAQGKECVDLSFELIHREPETKKVILKHWENFLLHFFEYIKGKEKETGEDIIKGISLRKLIKFR</sequence>